<accession>A0A840EBT4</accession>
<feature type="transmembrane region" description="Helical" evidence="1">
    <location>
        <begin position="172"/>
        <end position="190"/>
    </location>
</feature>
<evidence type="ECO:0000313" key="2">
    <source>
        <dbReference type="EMBL" id="MBB4078436.1"/>
    </source>
</evidence>
<proteinExistence type="predicted"/>
<gene>
    <name evidence="2" type="ORF">GGR28_001049</name>
</gene>
<sequence>MKRDRPTRFRYGVHEFFYTLMSFPRAWRFMRNHRLWEGLRDYGWVARALVVVGILVGLTMISEVVDWFQHHADDPLYAMAIGADSLVYRLAVGAYESLSEGALNWVVLILLEVVIYHFMRRSLRVIVDRDEKEAHTFKPFLRAQKRMIKVSIMALVLQEVLINVGQSLLPSFIHWWYAVGVQSLILGYAIADNYNEQFDLTIEQSLRHLWRNYIGICLGLGLPLFLMLKVPVLGTVLGPLVTSVAAAIVLREKSDLHLVGYQMSENERRKADKRAAKKKQHA</sequence>
<protein>
    <submittedName>
        <fullName evidence="2">Uncharacterized protein</fullName>
    </submittedName>
</protein>
<keyword evidence="3" id="KW-1185">Reference proteome</keyword>
<comment type="caution">
    <text evidence="2">The sequence shown here is derived from an EMBL/GenBank/DDBJ whole genome shotgun (WGS) entry which is preliminary data.</text>
</comment>
<evidence type="ECO:0000313" key="3">
    <source>
        <dbReference type="Proteomes" id="UP000576209"/>
    </source>
</evidence>
<feature type="transmembrane region" description="Helical" evidence="1">
    <location>
        <begin position="101"/>
        <end position="119"/>
    </location>
</feature>
<name>A0A840EBT4_9BACT</name>
<feature type="transmembrane region" description="Helical" evidence="1">
    <location>
        <begin position="210"/>
        <end position="226"/>
    </location>
</feature>
<dbReference type="AlphaFoldDB" id="A0A840EBT4"/>
<dbReference type="RefSeq" id="WP_183494688.1">
    <property type="nucleotide sequence ID" value="NZ_JACIFF010000002.1"/>
</dbReference>
<dbReference type="EMBL" id="JACIFF010000002">
    <property type="protein sequence ID" value="MBB4078436.1"/>
    <property type="molecule type" value="Genomic_DNA"/>
</dbReference>
<dbReference type="Proteomes" id="UP000576209">
    <property type="component" value="Unassembled WGS sequence"/>
</dbReference>
<feature type="transmembrane region" description="Helical" evidence="1">
    <location>
        <begin position="232"/>
        <end position="250"/>
    </location>
</feature>
<reference evidence="2 3" key="1">
    <citation type="submission" date="2020-08" db="EMBL/GenBank/DDBJ databases">
        <title>Genomic Encyclopedia of Type Strains, Phase IV (KMG-IV): sequencing the most valuable type-strain genomes for metagenomic binning, comparative biology and taxonomic classification.</title>
        <authorList>
            <person name="Goeker M."/>
        </authorList>
    </citation>
    <scope>NUCLEOTIDE SEQUENCE [LARGE SCALE GENOMIC DNA]</scope>
    <source>
        <strain evidence="2 3">DSM 105137</strain>
    </source>
</reference>
<evidence type="ECO:0000256" key="1">
    <source>
        <dbReference type="SAM" id="Phobius"/>
    </source>
</evidence>
<feature type="transmembrane region" description="Helical" evidence="1">
    <location>
        <begin position="147"/>
        <end position="166"/>
    </location>
</feature>
<keyword evidence="1" id="KW-0812">Transmembrane</keyword>
<organism evidence="2 3">
    <name type="scientific">Neolewinella aquimaris</name>
    <dbReference type="NCBI Taxonomy" id="1835722"/>
    <lineage>
        <taxon>Bacteria</taxon>
        <taxon>Pseudomonadati</taxon>
        <taxon>Bacteroidota</taxon>
        <taxon>Saprospiria</taxon>
        <taxon>Saprospirales</taxon>
        <taxon>Lewinellaceae</taxon>
        <taxon>Neolewinella</taxon>
    </lineage>
</organism>
<keyword evidence="1" id="KW-0472">Membrane</keyword>
<keyword evidence="1" id="KW-1133">Transmembrane helix</keyword>
<feature type="transmembrane region" description="Helical" evidence="1">
    <location>
        <begin position="42"/>
        <end position="64"/>
    </location>
</feature>